<gene>
    <name evidence="2" type="ORF">GMORB2_6136</name>
</gene>
<dbReference type="RefSeq" id="XP_035322087.1">
    <property type="nucleotide sequence ID" value="XM_035468106.1"/>
</dbReference>
<feature type="compositionally biased region" description="Acidic residues" evidence="1">
    <location>
        <begin position="21"/>
        <end position="34"/>
    </location>
</feature>
<organism evidence="2 3">
    <name type="scientific">Geosmithia morbida</name>
    <dbReference type="NCBI Taxonomy" id="1094350"/>
    <lineage>
        <taxon>Eukaryota</taxon>
        <taxon>Fungi</taxon>
        <taxon>Dikarya</taxon>
        <taxon>Ascomycota</taxon>
        <taxon>Pezizomycotina</taxon>
        <taxon>Sordariomycetes</taxon>
        <taxon>Hypocreomycetidae</taxon>
        <taxon>Hypocreales</taxon>
        <taxon>Bionectriaceae</taxon>
        <taxon>Geosmithia</taxon>
    </lineage>
</organism>
<sequence>MGGPLVSFSSVSIFCLRPEGEAQDGEAQDGEVQEGEVREGEVEEEEEDMYAEPDTAVADEESLAYIRFYFGLDESTTREEVLRYLEANTSILAHIALDTRPHNLRHILERSPLRMRVGSRAYTENGELLIDSIRNIDWGSRLLDDFVDSVRRGGRSSLDRWDKSRRGRASLAAAPPTSSSLQARRRNQASLGRVRLSTRISSLMSRSGTTRGGRKVAYLRWPGWRAPTEPHPGDGLPPSADLDPPRASSSFWRSSSSRRSPSLGRCSPLGRASPSKRYSTPARPAQSIRYTSSSDQPPPSVRRPPSSRWPLFIWGSPSDRTSPSFRAPHFRTFSSDLSPSSWAAFSRSSPSGCDSPSVRSSPSNRASTLDRSSPLGRRDTSSNWTRSNRPSPSRWDPAFDRSSPFDRDTPRDRIPSSRSSSERA</sequence>
<feature type="region of interest" description="Disordered" evidence="1">
    <location>
        <begin position="324"/>
        <end position="424"/>
    </location>
</feature>
<feature type="compositionally biased region" description="Low complexity" evidence="1">
    <location>
        <begin position="169"/>
        <end position="181"/>
    </location>
</feature>
<protein>
    <submittedName>
        <fullName evidence="2">Uncharacterized protein</fullName>
    </submittedName>
</protein>
<evidence type="ECO:0000256" key="1">
    <source>
        <dbReference type="SAM" id="MobiDB-lite"/>
    </source>
</evidence>
<feature type="compositionally biased region" description="Acidic residues" evidence="1">
    <location>
        <begin position="41"/>
        <end position="53"/>
    </location>
</feature>
<evidence type="ECO:0000313" key="3">
    <source>
        <dbReference type="Proteomes" id="UP000749293"/>
    </source>
</evidence>
<reference evidence="2" key="1">
    <citation type="submission" date="2020-03" db="EMBL/GenBank/DDBJ databases">
        <title>Site-based positive gene gene selection in Geosmithia morbida across the United States reveals a broad range of putative effectors and factors for local host and environmental adapation.</title>
        <authorList>
            <person name="Onufrak A."/>
            <person name="Murdoch R.W."/>
            <person name="Gazis R."/>
            <person name="Huff M."/>
            <person name="Staton M."/>
            <person name="Klingeman W."/>
            <person name="Hadziabdic D."/>
        </authorList>
    </citation>
    <scope>NUCLEOTIDE SEQUENCE</scope>
    <source>
        <strain evidence="2">1262</strain>
    </source>
</reference>
<feature type="compositionally biased region" description="Polar residues" evidence="1">
    <location>
        <begin position="381"/>
        <end position="391"/>
    </location>
</feature>
<keyword evidence="3" id="KW-1185">Reference proteome</keyword>
<dbReference type="GeneID" id="55972361"/>
<dbReference type="EMBL" id="JAANYQ010000006">
    <property type="protein sequence ID" value="KAF4123435.1"/>
    <property type="molecule type" value="Genomic_DNA"/>
</dbReference>
<feature type="compositionally biased region" description="Basic and acidic residues" evidence="1">
    <location>
        <begin position="397"/>
        <end position="424"/>
    </location>
</feature>
<feature type="region of interest" description="Disordered" evidence="1">
    <location>
        <begin position="153"/>
        <end position="194"/>
    </location>
</feature>
<proteinExistence type="predicted"/>
<accession>A0A9P4YV78</accession>
<name>A0A9P4YV78_9HYPO</name>
<feature type="compositionally biased region" description="Low complexity" evidence="1">
    <location>
        <begin position="245"/>
        <end position="268"/>
    </location>
</feature>
<evidence type="ECO:0000313" key="2">
    <source>
        <dbReference type="EMBL" id="KAF4123435.1"/>
    </source>
</evidence>
<dbReference type="AlphaFoldDB" id="A0A9P4YV78"/>
<feature type="region of interest" description="Disordered" evidence="1">
    <location>
        <begin position="19"/>
        <end position="53"/>
    </location>
</feature>
<comment type="caution">
    <text evidence="2">The sequence shown here is derived from an EMBL/GenBank/DDBJ whole genome shotgun (WGS) entry which is preliminary data.</text>
</comment>
<feature type="compositionally biased region" description="Basic and acidic residues" evidence="1">
    <location>
        <begin position="153"/>
        <end position="164"/>
    </location>
</feature>
<feature type="region of interest" description="Disordered" evidence="1">
    <location>
        <begin position="228"/>
        <end position="308"/>
    </location>
</feature>
<dbReference type="Proteomes" id="UP000749293">
    <property type="component" value="Unassembled WGS sequence"/>
</dbReference>
<feature type="compositionally biased region" description="Low complexity" evidence="1">
    <location>
        <begin position="338"/>
        <end position="367"/>
    </location>
</feature>